<dbReference type="AlphaFoldDB" id="A0A7C8VSD0"/>
<proteinExistence type="predicted"/>
<dbReference type="Proteomes" id="UP000474640">
    <property type="component" value="Unassembled WGS sequence"/>
</dbReference>
<evidence type="ECO:0000313" key="2">
    <source>
        <dbReference type="Proteomes" id="UP000474640"/>
    </source>
</evidence>
<protein>
    <submittedName>
        <fullName evidence="1">Uncharacterized protein</fullName>
    </submittedName>
</protein>
<gene>
    <name evidence="1" type="ORF">TWF970_001431</name>
</gene>
<evidence type="ECO:0000313" key="1">
    <source>
        <dbReference type="EMBL" id="KAF3282685.1"/>
    </source>
</evidence>
<organism evidence="1 2">
    <name type="scientific">Orbilia oligospora</name>
    <name type="common">Nematode-trapping fungus</name>
    <name type="synonym">Arthrobotrys oligospora</name>
    <dbReference type="NCBI Taxonomy" id="2813651"/>
    <lineage>
        <taxon>Eukaryota</taxon>
        <taxon>Fungi</taxon>
        <taxon>Dikarya</taxon>
        <taxon>Ascomycota</taxon>
        <taxon>Pezizomycotina</taxon>
        <taxon>Orbiliomycetes</taxon>
        <taxon>Orbiliales</taxon>
        <taxon>Orbiliaceae</taxon>
        <taxon>Orbilia</taxon>
    </lineage>
</organism>
<comment type="caution">
    <text evidence="1">The sequence shown here is derived from an EMBL/GenBank/DDBJ whole genome shotgun (WGS) entry which is preliminary data.</text>
</comment>
<reference evidence="1 2" key="1">
    <citation type="submission" date="2020-01" db="EMBL/GenBank/DDBJ databases">
        <authorList>
            <person name="Palmer J.M."/>
        </authorList>
    </citation>
    <scope>NUCLEOTIDE SEQUENCE [LARGE SCALE GENOMIC DNA]</scope>
    <source>
        <strain evidence="1 2">TWF970</strain>
    </source>
</reference>
<dbReference type="EMBL" id="JAABOJ010000012">
    <property type="protein sequence ID" value="KAF3282685.1"/>
    <property type="molecule type" value="Genomic_DNA"/>
</dbReference>
<dbReference type="OrthoDB" id="194358at2759"/>
<sequence length="297" mass="33513">MEINGRGDEHRQAETWEPSVADMIWGKVTKAIAEIDLSTLFIEDEKAKWFGHWSQMSEQDDETNSIETQYIVETSRLRDLMAQSLNFGPDSPSTQFPIRYLIRLGETDTTYKNMQSPITGGSLCATTGEVNLYADPSTIGTSTPLFLADCEGIGGDVASVASSYQTKWYGLDGKSNQKVYYFGDQIDRKQVIKDIYPRLLYIFSDVICYVVGEKAWSKTITRLLNWSTTGAQHTINQAALPALILIINFSMEGKEEWVSEEGGDIFTRHVLEIMNVEAATNKRLKDMTQKVLKEFLQ</sequence>
<name>A0A7C8VSD0_ORBOL</name>
<accession>A0A7C8VSD0</accession>